<reference evidence="10" key="3">
    <citation type="submission" date="2025-09" db="UniProtKB">
        <authorList>
            <consortium name="Ensembl"/>
        </authorList>
    </citation>
    <scope>IDENTIFICATION</scope>
</reference>
<evidence type="ECO:0000256" key="5">
    <source>
        <dbReference type="ARBA" id="ARBA00037340"/>
    </source>
</evidence>
<accession>H2UHD7</accession>
<dbReference type="AlphaFoldDB" id="H2UHD7"/>
<dbReference type="InterPro" id="IPR039008">
    <property type="entry name" value="IF_rod_dom"/>
</dbReference>
<name>H2UHD7_TAKRU</name>
<dbReference type="PANTHER" id="PTHR23239:SF349">
    <property type="entry name" value="KERATIN, TYPE I CYTOSKELETAL 18"/>
    <property type="match status" value="1"/>
</dbReference>
<reference evidence="10" key="2">
    <citation type="submission" date="2025-08" db="UniProtKB">
        <authorList>
            <consortium name="Ensembl"/>
        </authorList>
    </citation>
    <scope>IDENTIFICATION</scope>
</reference>
<dbReference type="Pfam" id="PF00038">
    <property type="entry name" value="Filament"/>
    <property type="match status" value="1"/>
</dbReference>
<keyword evidence="4 8" id="KW-0175">Coiled coil</keyword>
<evidence type="ECO:0000256" key="6">
    <source>
        <dbReference type="ARBA" id="ARBA00038630"/>
    </source>
</evidence>
<dbReference type="FunFam" id="1.20.5.500:FF:000001">
    <property type="entry name" value="Type II keratin 23"/>
    <property type="match status" value="1"/>
</dbReference>
<dbReference type="GO" id="GO:0005198">
    <property type="term" value="F:structural molecule activity"/>
    <property type="evidence" value="ECO:0007669"/>
    <property type="project" value="InterPro"/>
</dbReference>
<comment type="subunit">
    <text evidence="6">Heterotetramer of two type I and two type II keratins. Keratin-18 associates with keratin-8.</text>
</comment>
<organism evidence="10 11">
    <name type="scientific">Takifugu rubripes</name>
    <name type="common">Japanese pufferfish</name>
    <name type="synonym">Fugu rubripes</name>
    <dbReference type="NCBI Taxonomy" id="31033"/>
    <lineage>
        <taxon>Eukaryota</taxon>
        <taxon>Metazoa</taxon>
        <taxon>Chordata</taxon>
        <taxon>Craniata</taxon>
        <taxon>Vertebrata</taxon>
        <taxon>Euteleostomi</taxon>
        <taxon>Actinopterygii</taxon>
        <taxon>Neopterygii</taxon>
        <taxon>Teleostei</taxon>
        <taxon>Neoteleostei</taxon>
        <taxon>Acanthomorphata</taxon>
        <taxon>Eupercaria</taxon>
        <taxon>Tetraodontiformes</taxon>
        <taxon>Tetradontoidea</taxon>
        <taxon>Tetraodontidae</taxon>
        <taxon>Takifugu</taxon>
    </lineage>
</organism>
<evidence type="ECO:0000313" key="10">
    <source>
        <dbReference type="Ensembl" id="ENSTRUP00000036358.3"/>
    </source>
</evidence>
<evidence type="ECO:0000256" key="3">
    <source>
        <dbReference type="ARBA" id="ARBA00022754"/>
    </source>
</evidence>
<comment type="similarity">
    <text evidence="7">Belongs to the intermediate filament family.</text>
</comment>
<dbReference type="Gene3D" id="1.20.5.1160">
    <property type="entry name" value="Vasodilator-stimulated phosphoprotein"/>
    <property type="match status" value="1"/>
</dbReference>
<reference evidence="10 11" key="1">
    <citation type="journal article" date="2011" name="Genome Biol. Evol.">
        <title>Integration of the genetic map and genome assembly of fugu facilitates insights into distinct features of genome evolution in teleosts and mammals.</title>
        <authorList>
            <person name="Kai W."/>
            <person name="Kikuchi K."/>
            <person name="Tohari S."/>
            <person name="Chew A.K."/>
            <person name="Tay A."/>
            <person name="Fujiwara A."/>
            <person name="Hosoya S."/>
            <person name="Suetake H."/>
            <person name="Naruse K."/>
            <person name="Brenner S."/>
            <person name="Suzuki Y."/>
            <person name="Venkatesh B."/>
        </authorList>
    </citation>
    <scope>NUCLEOTIDE SEQUENCE [LARGE SCALE GENOMIC DNA]</scope>
</reference>
<evidence type="ECO:0000256" key="8">
    <source>
        <dbReference type="SAM" id="Coils"/>
    </source>
</evidence>
<keyword evidence="3 7" id="KW-0403">Intermediate filament</keyword>
<keyword evidence="11" id="KW-1185">Reference proteome</keyword>
<feature type="coiled-coil region" evidence="8">
    <location>
        <begin position="275"/>
        <end position="345"/>
    </location>
</feature>
<dbReference type="PROSITE" id="PS51842">
    <property type="entry name" value="IF_ROD_2"/>
    <property type="match status" value="1"/>
</dbReference>
<dbReference type="InterPro" id="IPR002957">
    <property type="entry name" value="Keratin_I"/>
</dbReference>
<protein>
    <submittedName>
        <fullName evidence="10">Keratin 18a, tandem duplicate 1</fullName>
    </submittedName>
</protein>
<dbReference type="InterPro" id="IPR018039">
    <property type="entry name" value="IF_conserved"/>
</dbReference>
<dbReference type="PROSITE" id="PS00226">
    <property type="entry name" value="IF_ROD_1"/>
    <property type="match status" value="1"/>
</dbReference>
<evidence type="ECO:0000313" key="11">
    <source>
        <dbReference type="Proteomes" id="UP000005226"/>
    </source>
</evidence>
<dbReference type="FunFam" id="1.20.5.1160:FF:000002">
    <property type="entry name" value="Type I keratin 10"/>
    <property type="match status" value="1"/>
</dbReference>
<evidence type="ECO:0000256" key="4">
    <source>
        <dbReference type="ARBA" id="ARBA00023054"/>
    </source>
</evidence>
<evidence type="ECO:0000256" key="7">
    <source>
        <dbReference type="RuleBase" id="RU000685"/>
    </source>
</evidence>
<comment type="function">
    <text evidence="5">When phosphorylated, plays a role in filament reorganization.</text>
</comment>
<dbReference type="SMART" id="SM01391">
    <property type="entry name" value="Filament"/>
    <property type="match status" value="1"/>
</dbReference>
<dbReference type="PANTHER" id="PTHR23239">
    <property type="entry name" value="INTERMEDIATE FILAMENT"/>
    <property type="match status" value="1"/>
</dbReference>
<evidence type="ECO:0000256" key="1">
    <source>
        <dbReference type="ARBA" id="ARBA00022553"/>
    </source>
</evidence>
<gene>
    <name evidence="10" type="primary">krt18a.1</name>
</gene>
<feature type="coiled-coil region" evidence="8">
    <location>
        <begin position="175"/>
        <end position="251"/>
    </location>
</feature>
<dbReference type="PRINTS" id="PR01248">
    <property type="entry name" value="TYPE1KERATIN"/>
</dbReference>
<dbReference type="Proteomes" id="UP000005226">
    <property type="component" value="Chromosome 3"/>
</dbReference>
<evidence type="ECO:0000256" key="2">
    <source>
        <dbReference type="ARBA" id="ARBA00022744"/>
    </source>
</evidence>
<dbReference type="GeneTree" id="ENSGT00940000163961"/>
<evidence type="ECO:0000259" key="9">
    <source>
        <dbReference type="PROSITE" id="PS51842"/>
    </source>
</evidence>
<keyword evidence="2" id="KW-0416">Keratin</keyword>
<dbReference type="SUPFAM" id="SSF64593">
    <property type="entry name" value="Intermediate filament protein, coiled coil region"/>
    <property type="match status" value="2"/>
</dbReference>
<keyword evidence="1" id="KW-0597">Phosphoprotein</keyword>
<dbReference type="Gene3D" id="1.20.5.500">
    <property type="entry name" value="Single helix bin"/>
    <property type="match status" value="1"/>
</dbReference>
<feature type="domain" description="IF rod" evidence="9">
    <location>
        <begin position="76"/>
        <end position="353"/>
    </location>
</feature>
<dbReference type="GO" id="GO:0045104">
    <property type="term" value="P:intermediate filament cytoskeleton organization"/>
    <property type="evidence" value="ECO:0007669"/>
    <property type="project" value="TreeGrafter"/>
</dbReference>
<proteinExistence type="inferred from homology"/>
<sequence length="356" mass="39752">PIATIPDSASVSFSPTFCYEAATVHGGAASGSRISLSSASTLRNGIGVGKGIGSGSGGFTSTVQVSGNNAKYMGNEKFAMQNLNERLASYIETVRNLEQANHSLDGPDLKDYSKHQAILEDLRKKVLDATTDNARLVLNIDNARLAADDFKVKYESELAIRQSVEADIVGLRKVIDDTNMARMNLESEIEALKEELIHLKKNHEQDIMELHNQIAKSGVHVDVDARKGQDLAQLMAEIRSKYENIAQKNQEELKAWHESQIIEVRSQVAQKPEALKCAQTEVNDLHRQIQTLEIDLSHRGKWHYNMEIKSLNSMILGLELQTQDYEALLNTKMKLEVEIATYRQLLDGENFTYVKL</sequence>
<dbReference type="Ensembl" id="ENSTRUT00000036489.3">
    <property type="protein sequence ID" value="ENSTRUP00000036358.3"/>
    <property type="gene ID" value="ENSTRUG00000014220.3"/>
</dbReference>
<dbReference type="GO" id="GO:0045095">
    <property type="term" value="C:keratin filament"/>
    <property type="evidence" value="ECO:0007669"/>
    <property type="project" value="TreeGrafter"/>
</dbReference>